<dbReference type="GO" id="GO:0005198">
    <property type="term" value="F:structural molecule activity"/>
    <property type="evidence" value="ECO:0007669"/>
    <property type="project" value="InterPro"/>
</dbReference>
<evidence type="ECO:0000256" key="6">
    <source>
        <dbReference type="ARBA" id="ARBA00023143"/>
    </source>
</evidence>
<keyword evidence="10" id="KW-0966">Cell projection</keyword>
<proteinExistence type="inferred from homology"/>
<dbReference type="AlphaFoldDB" id="A0A0X1KS15"/>
<reference evidence="10 11" key="1">
    <citation type="submission" date="2014-01" db="EMBL/GenBank/DDBJ databases">
        <title>Genome sequencing of Thermotog hypogea.</title>
        <authorList>
            <person name="Zhang X."/>
            <person name="Alvare G."/>
            <person name="Fristensky B."/>
            <person name="Chen L."/>
            <person name="Suen T."/>
            <person name="Chen Q."/>
            <person name="Ma K."/>
        </authorList>
    </citation>
    <scope>NUCLEOTIDE SEQUENCE [LARGE SCALE GENOMIC DNA]</scope>
    <source>
        <strain evidence="10 11">DSM 11164</strain>
    </source>
</reference>
<evidence type="ECO:0000259" key="8">
    <source>
        <dbReference type="Pfam" id="PF06429"/>
    </source>
</evidence>
<keyword evidence="11" id="KW-1185">Reference proteome</keyword>
<evidence type="ECO:0000313" key="11">
    <source>
        <dbReference type="Proteomes" id="UP000077469"/>
    </source>
</evidence>
<dbReference type="RefSeq" id="WP_031504119.1">
    <property type="nucleotide sequence ID" value="NC_022795.1"/>
</dbReference>
<evidence type="ECO:0000313" key="10">
    <source>
        <dbReference type="EMBL" id="AJC74105.1"/>
    </source>
</evidence>
<feature type="domain" description="Flagellar hook-associated protein FlgK helical" evidence="9">
    <location>
        <begin position="108"/>
        <end position="331"/>
    </location>
</feature>
<dbReference type="Pfam" id="PF22638">
    <property type="entry name" value="FlgK_D1"/>
    <property type="match status" value="1"/>
</dbReference>
<dbReference type="GO" id="GO:0009424">
    <property type="term" value="C:bacterial-type flagellum hook"/>
    <property type="evidence" value="ECO:0007669"/>
    <property type="project" value="InterPro"/>
</dbReference>
<evidence type="ECO:0000256" key="1">
    <source>
        <dbReference type="ARBA" id="ARBA00004365"/>
    </source>
</evidence>
<dbReference type="PRINTS" id="PR01005">
    <property type="entry name" value="FLGHOOKAP1"/>
</dbReference>
<dbReference type="NCBIfam" id="TIGR02492">
    <property type="entry name" value="flgK_ends"/>
    <property type="match status" value="1"/>
</dbReference>
<keyword evidence="10" id="KW-0969">Cilium</keyword>
<keyword evidence="7" id="KW-0175">Coiled coil</keyword>
<dbReference type="InterPro" id="IPR010930">
    <property type="entry name" value="Flg_bb/hook_C_dom"/>
</dbReference>
<evidence type="ECO:0000256" key="2">
    <source>
        <dbReference type="ARBA" id="ARBA00004613"/>
    </source>
</evidence>
<keyword evidence="10" id="KW-0282">Flagellum</keyword>
<dbReference type="InterPro" id="IPR053927">
    <property type="entry name" value="FlgK_helical"/>
</dbReference>
<evidence type="ECO:0000256" key="4">
    <source>
        <dbReference type="ARBA" id="ARBA00016244"/>
    </source>
</evidence>
<dbReference type="SUPFAM" id="SSF64518">
    <property type="entry name" value="Phase 1 flagellin"/>
    <property type="match status" value="1"/>
</dbReference>
<dbReference type="Pfam" id="PF06429">
    <property type="entry name" value="Flg_bbr_C"/>
    <property type="match status" value="1"/>
</dbReference>
<comment type="similarity">
    <text evidence="3">Belongs to the flagella basal body rod proteins family.</text>
</comment>
<dbReference type="OrthoDB" id="9802553at2"/>
<dbReference type="Proteomes" id="UP000077469">
    <property type="component" value="Chromosome"/>
</dbReference>
<keyword evidence="6" id="KW-0975">Bacterial flagellum</keyword>
<dbReference type="PaxDb" id="1123384-AJ81_07875"/>
<dbReference type="GO" id="GO:0044780">
    <property type="term" value="P:bacterial-type flagellum assembly"/>
    <property type="evidence" value="ECO:0007669"/>
    <property type="project" value="InterPro"/>
</dbReference>
<dbReference type="KEGG" id="phy:AJ81_07875"/>
<dbReference type="EMBL" id="CP007141">
    <property type="protein sequence ID" value="AJC74105.1"/>
    <property type="molecule type" value="Genomic_DNA"/>
</dbReference>
<dbReference type="GO" id="GO:0005576">
    <property type="term" value="C:extracellular region"/>
    <property type="evidence" value="ECO:0007669"/>
    <property type="project" value="UniProtKB-SubCell"/>
</dbReference>
<dbReference type="PATRIC" id="fig|1123384.7.peg.1579"/>
<keyword evidence="5" id="KW-0964">Secreted</keyword>
<comment type="subcellular location">
    <subcellularLocation>
        <location evidence="1">Bacterial flagellum</location>
    </subcellularLocation>
    <subcellularLocation>
        <location evidence="2">Secreted</location>
    </subcellularLocation>
</comment>
<name>A0A0X1KS15_9THEM</name>
<evidence type="ECO:0000256" key="5">
    <source>
        <dbReference type="ARBA" id="ARBA00022525"/>
    </source>
</evidence>
<dbReference type="PANTHER" id="PTHR30033:SF1">
    <property type="entry name" value="FLAGELLAR HOOK-ASSOCIATED PROTEIN 1"/>
    <property type="match status" value="1"/>
</dbReference>
<sequence>MANLSLFGSLNTALLGVYTHKLAMNVVGHNIANANTDGYSRQRPVIEPTPPIPLTTLTQPSIPLMLGTGSQVRDIQRVRDMFLDIQFRQVSNRYNYWNSIFSNLHFFEQLLAEPGQNGIRNLYDAFSLSFEEVMSDPASVAAKRQIVSRAQELVDGIKDLYSRLEQLREDINKEISLLADKINQLVARLRQINEQVRIAIALKTTPNDMLDERDRILDELANYGNINYRETEDGQVMLMFGDQVVLSGSVQNPVRALERPYGKGFYELFVGQTKLNLSDGKLKALIDLRDSIIVKYMLYLDEFALNLTDKLNLIHRSGFDASGKTTNLNFFVLNPALETTDPAIFRIAGNRRMLSGPILFVTGMNNRTEDEIRNTVLTQDGKLVFFDNNDAEELEINAGDKVDDLLLKSWPSWLSLNVGQHQPTSSSNAYRLYFEGTKNLNDVLIIDTKSNVLKNLGFETQQKTFVTFDDLSNLAQGTYTLTFEETLPDGTKQSESLTLTIDSATTLVSIRDEINTQLSNIRAFIVDGALVLTVTSQLEFDWSRVQIKDEMGFLTQVRAQNKIFEVLKPLPTLENVFHGSTNFDPSQGYQLFINNTQIHIDPAVDTLQSLVKKINELSTGLIADLTPHNAFVLRAGRSFEFDLRSFNITGPKGLFEALGLIDTDGDPASFDADWNEEYSLISKSDDISSLRSKLSVSELFTINRRERTEPFYFVPSWDVSSVLKANAEALAVDLGKALSNDVWNALSILPIGSSNVDAVRYIRDAKYEKLLADGKESFFEYFGGVIAELGVESETAQKMRDNSEALKLEIDQERERVKGVSLDEEMANMIKYQHAFAAAARVITAVDEMIGRVIDKLGVVGR</sequence>
<evidence type="ECO:0000259" key="9">
    <source>
        <dbReference type="Pfam" id="PF22638"/>
    </source>
</evidence>
<feature type="domain" description="Flagellar basal-body/hook protein C-terminal" evidence="8">
    <location>
        <begin position="819"/>
        <end position="854"/>
    </location>
</feature>
<organism evidence="10 11">
    <name type="scientific">Pseudothermotoga hypogea DSM 11164 = NBRC 106472</name>
    <dbReference type="NCBI Taxonomy" id="1123384"/>
    <lineage>
        <taxon>Bacteria</taxon>
        <taxon>Thermotogati</taxon>
        <taxon>Thermotogota</taxon>
        <taxon>Thermotogae</taxon>
        <taxon>Thermotogales</taxon>
        <taxon>Thermotogaceae</taxon>
        <taxon>Pseudothermotoga</taxon>
    </lineage>
</organism>
<dbReference type="STRING" id="1123384.AJ81_07875"/>
<dbReference type="InterPro" id="IPR002371">
    <property type="entry name" value="FlgK"/>
</dbReference>
<evidence type="ECO:0000256" key="3">
    <source>
        <dbReference type="ARBA" id="ARBA00009677"/>
    </source>
</evidence>
<gene>
    <name evidence="10" type="ORF">AJ81_07875</name>
</gene>
<accession>A0A0X1KS15</accession>
<evidence type="ECO:0000256" key="7">
    <source>
        <dbReference type="SAM" id="Coils"/>
    </source>
</evidence>
<protein>
    <recommendedName>
        <fullName evidence="4">Flagellar hook-associated protein 1</fullName>
    </recommendedName>
</protein>
<feature type="coiled-coil region" evidence="7">
    <location>
        <begin position="150"/>
        <end position="195"/>
    </location>
</feature>
<dbReference type="PANTHER" id="PTHR30033">
    <property type="entry name" value="FLAGELLAR HOOK-ASSOCIATED PROTEIN 1"/>
    <property type="match status" value="1"/>
</dbReference>